<feature type="transmembrane region" description="Helical" evidence="1">
    <location>
        <begin position="105"/>
        <end position="125"/>
    </location>
</feature>
<gene>
    <name evidence="2" type="ORF">KP79_PYT20532</name>
</gene>
<name>A0A210QS23_MIZYE</name>
<keyword evidence="1" id="KW-1133">Transmembrane helix</keyword>
<feature type="transmembrane region" description="Helical" evidence="1">
    <location>
        <begin position="174"/>
        <end position="200"/>
    </location>
</feature>
<dbReference type="OrthoDB" id="10278348at2759"/>
<keyword evidence="1" id="KW-0472">Membrane</keyword>
<comment type="caution">
    <text evidence="2">The sequence shown here is derived from an EMBL/GenBank/DDBJ whole genome shotgun (WGS) entry which is preliminary data.</text>
</comment>
<proteinExistence type="predicted"/>
<dbReference type="Proteomes" id="UP000242188">
    <property type="component" value="Unassembled WGS sequence"/>
</dbReference>
<feature type="transmembrane region" description="Helical" evidence="1">
    <location>
        <begin position="131"/>
        <end position="153"/>
    </location>
</feature>
<keyword evidence="1" id="KW-0812">Transmembrane</keyword>
<dbReference type="AlphaFoldDB" id="A0A210QS23"/>
<reference evidence="2 3" key="1">
    <citation type="journal article" date="2017" name="Nat. Ecol. Evol.">
        <title>Scallop genome provides insights into evolution of bilaterian karyotype and development.</title>
        <authorList>
            <person name="Wang S."/>
            <person name="Zhang J."/>
            <person name="Jiao W."/>
            <person name="Li J."/>
            <person name="Xun X."/>
            <person name="Sun Y."/>
            <person name="Guo X."/>
            <person name="Huan P."/>
            <person name="Dong B."/>
            <person name="Zhang L."/>
            <person name="Hu X."/>
            <person name="Sun X."/>
            <person name="Wang J."/>
            <person name="Zhao C."/>
            <person name="Wang Y."/>
            <person name="Wang D."/>
            <person name="Huang X."/>
            <person name="Wang R."/>
            <person name="Lv J."/>
            <person name="Li Y."/>
            <person name="Zhang Z."/>
            <person name="Liu B."/>
            <person name="Lu W."/>
            <person name="Hui Y."/>
            <person name="Liang J."/>
            <person name="Zhou Z."/>
            <person name="Hou R."/>
            <person name="Li X."/>
            <person name="Liu Y."/>
            <person name="Li H."/>
            <person name="Ning X."/>
            <person name="Lin Y."/>
            <person name="Zhao L."/>
            <person name="Xing Q."/>
            <person name="Dou J."/>
            <person name="Li Y."/>
            <person name="Mao J."/>
            <person name="Guo H."/>
            <person name="Dou H."/>
            <person name="Li T."/>
            <person name="Mu C."/>
            <person name="Jiang W."/>
            <person name="Fu Q."/>
            <person name="Fu X."/>
            <person name="Miao Y."/>
            <person name="Liu J."/>
            <person name="Yu Q."/>
            <person name="Li R."/>
            <person name="Liao H."/>
            <person name="Li X."/>
            <person name="Kong Y."/>
            <person name="Jiang Z."/>
            <person name="Chourrout D."/>
            <person name="Li R."/>
            <person name="Bao Z."/>
        </authorList>
    </citation>
    <scope>NUCLEOTIDE SEQUENCE [LARGE SCALE GENOMIC DNA]</scope>
    <source>
        <strain evidence="2 3">PY_sf001</strain>
    </source>
</reference>
<sequence length="253" mass="27914">MFSKKVVYGSAVVLAFGTLLNTIGRFSPWMFTVKGPNVYNDAKNKVVHGTINFGWFYLQACDSRRCYTQSMSERYGDHNTHANTTMSVFSETWLARRVGEQTIEVFALLFNIAGLAGTGFLLYTWKTQTKLRYAVTLVCATVLLISASLEWANLGEVLAEMGSIIRYNDPKIQLYTPSSLVLSGLGSTCMFAVSVLYYLAVMMMLYQHSDITNTAGMESQGQGVNGGNDVTPAQAQSHIESLEVQVNTDQTSV</sequence>
<evidence type="ECO:0000256" key="1">
    <source>
        <dbReference type="SAM" id="Phobius"/>
    </source>
</evidence>
<feature type="transmembrane region" description="Helical" evidence="1">
    <location>
        <begin position="6"/>
        <end position="24"/>
    </location>
</feature>
<keyword evidence="3" id="KW-1185">Reference proteome</keyword>
<dbReference type="EMBL" id="NEDP02002222">
    <property type="protein sequence ID" value="OWF51521.1"/>
    <property type="molecule type" value="Genomic_DNA"/>
</dbReference>
<organism evidence="2 3">
    <name type="scientific">Mizuhopecten yessoensis</name>
    <name type="common">Japanese scallop</name>
    <name type="synonym">Patinopecten yessoensis</name>
    <dbReference type="NCBI Taxonomy" id="6573"/>
    <lineage>
        <taxon>Eukaryota</taxon>
        <taxon>Metazoa</taxon>
        <taxon>Spiralia</taxon>
        <taxon>Lophotrochozoa</taxon>
        <taxon>Mollusca</taxon>
        <taxon>Bivalvia</taxon>
        <taxon>Autobranchia</taxon>
        <taxon>Pteriomorphia</taxon>
        <taxon>Pectinida</taxon>
        <taxon>Pectinoidea</taxon>
        <taxon>Pectinidae</taxon>
        <taxon>Mizuhopecten</taxon>
    </lineage>
</organism>
<accession>A0A210QS23</accession>
<evidence type="ECO:0000313" key="2">
    <source>
        <dbReference type="EMBL" id="OWF51521.1"/>
    </source>
</evidence>
<protein>
    <submittedName>
        <fullName evidence="2">Uncharacterized protein</fullName>
    </submittedName>
</protein>
<evidence type="ECO:0000313" key="3">
    <source>
        <dbReference type="Proteomes" id="UP000242188"/>
    </source>
</evidence>